<name>A0A540V8A7_9GAMM</name>
<gene>
    <name evidence="1" type="ORF">FKY71_18550</name>
</gene>
<dbReference type="NCBIfam" id="NF047595">
    <property type="entry name" value="IS66_ISRel24_TnpA"/>
    <property type="match status" value="1"/>
</dbReference>
<comment type="caution">
    <text evidence="1">The sequence shown here is derived from an EMBL/GenBank/DDBJ whole genome shotgun (WGS) entry which is preliminary data.</text>
</comment>
<dbReference type="PANTHER" id="PTHR37936">
    <property type="entry name" value="TRANSPOSASE INSC FOR INSERTION ELEMENT IS2A-RELATED"/>
    <property type="match status" value="1"/>
</dbReference>
<proteinExistence type="predicted"/>
<dbReference type="PANTHER" id="PTHR37936:SF3">
    <property type="entry name" value="TRANSPOSASE INSC FOR INSERTION ELEMENT IS2A-RELATED"/>
    <property type="match status" value="1"/>
</dbReference>
<dbReference type="GO" id="GO:0043565">
    <property type="term" value="F:sequence-specific DNA binding"/>
    <property type="evidence" value="ECO:0007669"/>
    <property type="project" value="InterPro"/>
</dbReference>
<dbReference type="InterPro" id="IPR002514">
    <property type="entry name" value="Transposase_8"/>
</dbReference>
<dbReference type="Proteomes" id="UP000315400">
    <property type="component" value="Unassembled WGS sequence"/>
</dbReference>
<evidence type="ECO:0000313" key="1">
    <source>
        <dbReference type="EMBL" id="TQE92996.1"/>
    </source>
</evidence>
<dbReference type="SUPFAM" id="SSF48295">
    <property type="entry name" value="TrpR-like"/>
    <property type="match status" value="1"/>
</dbReference>
<dbReference type="EMBL" id="VIFK01000510">
    <property type="protein sequence ID" value="TQE92996.1"/>
    <property type="molecule type" value="Genomic_DNA"/>
</dbReference>
<accession>A0A540V8A7</accession>
<dbReference type="InterPro" id="IPR010921">
    <property type="entry name" value="Trp_repressor/repl_initiator"/>
</dbReference>
<organism evidence="1 2">
    <name type="scientific">Spiribacter salinus</name>
    <dbReference type="NCBI Taxonomy" id="1335746"/>
    <lineage>
        <taxon>Bacteria</taxon>
        <taxon>Pseudomonadati</taxon>
        <taxon>Pseudomonadota</taxon>
        <taxon>Gammaproteobacteria</taxon>
        <taxon>Chromatiales</taxon>
        <taxon>Ectothiorhodospiraceae</taxon>
        <taxon>Spiribacter</taxon>
    </lineage>
</organism>
<sequence>MEQEWSFSVEDTLEFFRLGGADSSAAGRRRWPDALKGQIVAETLEPGATVRGVAERHGLRASRLSEWRRLAKDGKLVLPAAEGPPGFAPLVLCDEGPEAPSSEPRSTKDVPSIEIAVGDIMIRLDAETSAARIAEIVRAVG</sequence>
<dbReference type="GO" id="GO:0006313">
    <property type="term" value="P:DNA transposition"/>
    <property type="evidence" value="ECO:0007669"/>
    <property type="project" value="InterPro"/>
</dbReference>
<reference evidence="1 2" key="1">
    <citation type="submission" date="2019-06" db="EMBL/GenBank/DDBJ databases">
        <title>Metagenome assembled Genome of Spiribacter salinus SL48-SHIP from the microbial mat of Salt Lake 48 (Novosibirsk region, Russia).</title>
        <authorList>
            <person name="Shipova A."/>
            <person name="Rozanov A.S."/>
            <person name="Bryanskaya A.V."/>
            <person name="Peltek S.E."/>
        </authorList>
    </citation>
    <scope>NUCLEOTIDE SEQUENCE [LARGE SCALE GENOMIC DNA]</scope>
    <source>
        <strain evidence="1">SL48-SHIP-2</strain>
    </source>
</reference>
<dbReference type="GO" id="GO:0004803">
    <property type="term" value="F:transposase activity"/>
    <property type="evidence" value="ECO:0007669"/>
    <property type="project" value="InterPro"/>
</dbReference>
<protein>
    <submittedName>
        <fullName evidence="1">Transposase</fullName>
    </submittedName>
</protein>
<dbReference type="AlphaFoldDB" id="A0A540V8A7"/>
<dbReference type="Pfam" id="PF01527">
    <property type="entry name" value="HTH_Tnp_1"/>
    <property type="match status" value="1"/>
</dbReference>
<evidence type="ECO:0000313" key="2">
    <source>
        <dbReference type="Proteomes" id="UP000315400"/>
    </source>
</evidence>